<evidence type="ECO:0000256" key="6">
    <source>
        <dbReference type="RuleBase" id="RU310713"/>
    </source>
</evidence>
<feature type="domain" description="TMC" evidence="7">
    <location>
        <begin position="72"/>
        <end position="121"/>
    </location>
</feature>
<evidence type="ECO:0000313" key="9">
    <source>
        <dbReference type="Proteomes" id="UP001352852"/>
    </source>
</evidence>
<gene>
    <name evidence="8" type="ORF">CHARACLAT_014597</name>
</gene>
<evidence type="ECO:0000256" key="5">
    <source>
        <dbReference type="ARBA" id="ARBA00023136"/>
    </source>
</evidence>
<sequence>MIFFLPLVSSSNWTDTSLSTQVSRISVSDHHNSTMATITTAIHFIHNRSSFVTAYNQTTPFEKNARSQQDQCWETYVGQEMLKLSIIDMIFTVASILLIDFTRGLVVRYLSDCCCWDLESKFFSSEVSARAFPRRRGDRQVTTGEWVSVRNFHELGPEAEEAGRLTVGDEEQTLKLTQNQVTGLGVLKTQQARSREK</sequence>
<comment type="subcellular location">
    <subcellularLocation>
        <location evidence="1 6">Membrane</location>
        <topology evidence="1 6">Multi-pass membrane protein</topology>
    </subcellularLocation>
</comment>
<dbReference type="InterPro" id="IPR038900">
    <property type="entry name" value="TMC"/>
</dbReference>
<keyword evidence="4" id="KW-1133">Transmembrane helix</keyword>
<dbReference type="PANTHER" id="PTHR23302">
    <property type="entry name" value="TRANSMEMBRANE CHANNEL-RELATED"/>
    <property type="match status" value="1"/>
</dbReference>
<evidence type="ECO:0000313" key="8">
    <source>
        <dbReference type="EMBL" id="MED6267672.1"/>
    </source>
</evidence>
<dbReference type="Pfam" id="PF07810">
    <property type="entry name" value="TMC"/>
    <property type="match status" value="1"/>
</dbReference>
<dbReference type="Proteomes" id="UP001352852">
    <property type="component" value="Unassembled WGS sequence"/>
</dbReference>
<dbReference type="PANTHER" id="PTHR23302:SF35">
    <property type="entry name" value="TRANSMEMBRANE CHANNEL-LIKE PROTEIN 3"/>
    <property type="match status" value="1"/>
</dbReference>
<comment type="similarity">
    <text evidence="2 6">Belongs to the TMC family.</text>
</comment>
<comment type="caution">
    <text evidence="8">The sequence shown here is derived from an EMBL/GenBank/DDBJ whole genome shotgun (WGS) entry which is preliminary data.</text>
</comment>
<evidence type="ECO:0000256" key="2">
    <source>
        <dbReference type="ARBA" id="ARBA00006510"/>
    </source>
</evidence>
<evidence type="ECO:0000259" key="7">
    <source>
        <dbReference type="Pfam" id="PF07810"/>
    </source>
</evidence>
<protein>
    <recommendedName>
        <fullName evidence="6">Transmembrane channel-like protein</fullName>
    </recommendedName>
</protein>
<accession>A0ABU7CXL6</accession>
<dbReference type="InterPro" id="IPR012496">
    <property type="entry name" value="TMC_dom"/>
</dbReference>
<reference evidence="8 9" key="1">
    <citation type="submission" date="2021-06" db="EMBL/GenBank/DDBJ databases">
        <authorList>
            <person name="Palmer J.M."/>
        </authorList>
    </citation>
    <scope>NUCLEOTIDE SEQUENCE [LARGE SCALE GENOMIC DNA]</scope>
    <source>
        <strain evidence="8 9">CL_MEX2019</strain>
        <tissue evidence="8">Muscle</tissue>
    </source>
</reference>
<keyword evidence="5" id="KW-0472">Membrane</keyword>
<keyword evidence="9" id="KW-1185">Reference proteome</keyword>
<dbReference type="EMBL" id="JAHUTJ010009295">
    <property type="protein sequence ID" value="MED6267672.1"/>
    <property type="molecule type" value="Genomic_DNA"/>
</dbReference>
<organism evidence="8 9">
    <name type="scientific">Characodon lateralis</name>
    <dbReference type="NCBI Taxonomy" id="208331"/>
    <lineage>
        <taxon>Eukaryota</taxon>
        <taxon>Metazoa</taxon>
        <taxon>Chordata</taxon>
        <taxon>Craniata</taxon>
        <taxon>Vertebrata</taxon>
        <taxon>Euteleostomi</taxon>
        <taxon>Actinopterygii</taxon>
        <taxon>Neopterygii</taxon>
        <taxon>Teleostei</taxon>
        <taxon>Neoteleostei</taxon>
        <taxon>Acanthomorphata</taxon>
        <taxon>Ovalentaria</taxon>
        <taxon>Atherinomorphae</taxon>
        <taxon>Cyprinodontiformes</taxon>
        <taxon>Goodeidae</taxon>
        <taxon>Characodon</taxon>
    </lineage>
</organism>
<name>A0ABU7CXL6_9TELE</name>
<proteinExistence type="inferred from homology"/>
<evidence type="ECO:0000256" key="4">
    <source>
        <dbReference type="ARBA" id="ARBA00022989"/>
    </source>
</evidence>
<evidence type="ECO:0000256" key="1">
    <source>
        <dbReference type="ARBA" id="ARBA00004141"/>
    </source>
</evidence>
<keyword evidence="3" id="KW-0812">Transmembrane</keyword>
<evidence type="ECO:0000256" key="3">
    <source>
        <dbReference type="ARBA" id="ARBA00022692"/>
    </source>
</evidence>